<feature type="non-terminal residue" evidence="2">
    <location>
        <position position="235"/>
    </location>
</feature>
<accession>A0A0D2LPS7</accession>
<dbReference type="OrthoDB" id="432234at2759"/>
<reference evidence="3" key="1">
    <citation type="submission" date="2014-04" db="EMBL/GenBank/DDBJ databases">
        <title>Evolutionary Origins and Diversification of the Mycorrhizal Mutualists.</title>
        <authorList>
            <consortium name="DOE Joint Genome Institute"/>
            <consortium name="Mycorrhizal Genomics Consortium"/>
            <person name="Kohler A."/>
            <person name="Kuo A."/>
            <person name="Nagy L.G."/>
            <person name="Floudas D."/>
            <person name="Copeland A."/>
            <person name="Barry K.W."/>
            <person name="Cichocki N."/>
            <person name="Veneault-Fourrey C."/>
            <person name="LaButti K."/>
            <person name="Lindquist E.A."/>
            <person name="Lipzen A."/>
            <person name="Lundell T."/>
            <person name="Morin E."/>
            <person name="Murat C."/>
            <person name="Riley R."/>
            <person name="Ohm R."/>
            <person name="Sun H."/>
            <person name="Tunlid A."/>
            <person name="Henrissat B."/>
            <person name="Grigoriev I.V."/>
            <person name="Hibbett D.S."/>
            <person name="Martin F."/>
        </authorList>
    </citation>
    <scope>NUCLEOTIDE SEQUENCE [LARGE SCALE GENOMIC DNA]</scope>
    <source>
        <strain evidence="3">FD-334 SS-4</strain>
    </source>
</reference>
<dbReference type="Proteomes" id="UP000054270">
    <property type="component" value="Unassembled WGS sequence"/>
</dbReference>
<dbReference type="Pfam" id="PF14214">
    <property type="entry name" value="Helitron_like_N"/>
    <property type="match status" value="1"/>
</dbReference>
<feature type="non-terminal residue" evidence="2">
    <location>
        <position position="1"/>
    </location>
</feature>
<proteinExistence type="predicted"/>
<gene>
    <name evidence="2" type="ORF">HYPSUDRAFT_104732</name>
</gene>
<evidence type="ECO:0000259" key="1">
    <source>
        <dbReference type="Pfam" id="PF14214"/>
    </source>
</evidence>
<organism evidence="2 3">
    <name type="scientific">Hypholoma sublateritium (strain FD-334 SS-4)</name>
    <dbReference type="NCBI Taxonomy" id="945553"/>
    <lineage>
        <taxon>Eukaryota</taxon>
        <taxon>Fungi</taxon>
        <taxon>Dikarya</taxon>
        <taxon>Basidiomycota</taxon>
        <taxon>Agaricomycotina</taxon>
        <taxon>Agaricomycetes</taxon>
        <taxon>Agaricomycetidae</taxon>
        <taxon>Agaricales</taxon>
        <taxon>Agaricineae</taxon>
        <taxon>Strophariaceae</taxon>
        <taxon>Hypholoma</taxon>
    </lineage>
</organism>
<protein>
    <recommendedName>
        <fullName evidence="1">Helitron helicase-like domain-containing protein</fullName>
    </recommendedName>
</protein>
<feature type="domain" description="Helitron helicase-like" evidence="1">
    <location>
        <begin position="86"/>
        <end position="235"/>
    </location>
</feature>
<name>A0A0D2LPS7_HYPSF</name>
<keyword evidence="3" id="KW-1185">Reference proteome</keyword>
<dbReference type="InterPro" id="IPR025476">
    <property type="entry name" value="Helitron_helicase-like"/>
</dbReference>
<dbReference type="AlphaFoldDB" id="A0A0D2LPS7"/>
<sequence>EPEIVPLQSLGIVDIDGQDISSSELMAHALSNTCSRSAPEDFRIHRGSAFINEYARVDPKTGLRNDGGPGNANHLLGNLMIASQEETKNVRFSNPAVRALREELSAVRTRVKGTDESRQSVRSKIWGMNLLFNPPSLWVTINPADTQDPIAQVFAGAEIDLNVFCNTAGPDHKERSRNIATDPLASAQYFHFIIKCVIEVLFGIKKRKEGQFNREYGVLGKVQSYIGTVEAQGRG</sequence>
<dbReference type="EMBL" id="KN817907">
    <property type="protein sequence ID" value="KJA12783.1"/>
    <property type="molecule type" value="Genomic_DNA"/>
</dbReference>
<evidence type="ECO:0000313" key="3">
    <source>
        <dbReference type="Proteomes" id="UP000054270"/>
    </source>
</evidence>
<evidence type="ECO:0000313" key="2">
    <source>
        <dbReference type="EMBL" id="KJA12783.1"/>
    </source>
</evidence>